<proteinExistence type="predicted"/>
<reference evidence="1 2" key="1">
    <citation type="submission" date="2024-04" db="EMBL/GenBank/DDBJ databases">
        <authorList>
            <consortium name="Genoscope - CEA"/>
            <person name="William W."/>
        </authorList>
    </citation>
    <scope>NUCLEOTIDE SEQUENCE [LARGE SCALE GENOMIC DNA]</scope>
</reference>
<dbReference type="Proteomes" id="UP001497497">
    <property type="component" value="Unassembled WGS sequence"/>
</dbReference>
<sequence>LSGQGGLSHVNNKAFEDVRRLMLNKGFILNVTAGLPLRSAAAASWLKNNVHVYYRESPDTLVEDNA</sequence>
<dbReference type="AlphaFoldDB" id="A0AAV2IE66"/>
<dbReference type="EMBL" id="CAXITT010000530">
    <property type="protein sequence ID" value="CAL1543167.1"/>
    <property type="molecule type" value="Genomic_DNA"/>
</dbReference>
<name>A0AAV2IE66_LYMST</name>
<keyword evidence="2" id="KW-1185">Reference proteome</keyword>
<organism evidence="1 2">
    <name type="scientific">Lymnaea stagnalis</name>
    <name type="common">Great pond snail</name>
    <name type="synonym">Helix stagnalis</name>
    <dbReference type="NCBI Taxonomy" id="6523"/>
    <lineage>
        <taxon>Eukaryota</taxon>
        <taxon>Metazoa</taxon>
        <taxon>Spiralia</taxon>
        <taxon>Lophotrochozoa</taxon>
        <taxon>Mollusca</taxon>
        <taxon>Gastropoda</taxon>
        <taxon>Heterobranchia</taxon>
        <taxon>Euthyneura</taxon>
        <taxon>Panpulmonata</taxon>
        <taxon>Hygrophila</taxon>
        <taxon>Lymnaeoidea</taxon>
        <taxon>Lymnaeidae</taxon>
        <taxon>Lymnaea</taxon>
    </lineage>
</organism>
<accession>A0AAV2IE66</accession>
<feature type="non-terminal residue" evidence="1">
    <location>
        <position position="1"/>
    </location>
</feature>
<evidence type="ECO:0000313" key="1">
    <source>
        <dbReference type="EMBL" id="CAL1543167.1"/>
    </source>
</evidence>
<gene>
    <name evidence="1" type="ORF">GSLYS_00016701001</name>
</gene>
<evidence type="ECO:0000313" key="2">
    <source>
        <dbReference type="Proteomes" id="UP001497497"/>
    </source>
</evidence>
<protein>
    <submittedName>
        <fullName evidence="1">Uncharacterized protein</fullName>
    </submittedName>
</protein>
<comment type="caution">
    <text evidence="1">The sequence shown here is derived from an EMBL/GenBank/DDBJ whole genome shotgun (WGS) entry which is preliminary data.</text>
</comment>